<organism evidence="2 3">
    <name type="scientific">Candidatus Kuenenbacteria bacterium RIFCSPLOWO2_02_FULL_42_16</name>
    <dbReference type="NCBI Taxonomy" id="1798564"/>
    <lineage>
        <taxon>Bacteria</taxon>
        <taxon>Candidatus Kueneniibacteriota</taxon>
    </lineage>
</organism>
<dbReference type="Gene3D" id="3.90.550.10">
    <property type="entry name" value="Spore Coat Polysaccharide Biosynthesis Protein SpsA, Chain A"/>
    <property type="match status" value="1"/>
</dbReference>
<dbReference type="EMBL" id="MFMZ01000057">
    <property type="protein sequence ID" value="OGG90228.1"/>
    <property type="molecule type" value="Genomic_DNA"/>
</dbReference>
<evidence type="ECO:0000313" key="2">
    <source>
        <dbReference type="EMBL" id="OGG90228.1"/>
    </source>
</evidence>
<dbReference type="PANTHER" id="PTHR43685:SF2">
    <property type="entry name" value="GLYCOSYLTRANSFERASE 2-LIKE DOMAIN-CONTAINING PROTEIN"/>
    <property type="match status" value="1"/>
</dbReference>
<dbReference type="PANTHER" id="PTHR43685">
    <property type="entry name" value="GLYCOSYLTRANSFERASE"/>
    <property type="match status" value="1"/>
</dbReference>
<evidence type="ECO:0000313" key="3">
    <source>
        <dbReference type="Proteomes" id="UP000177998"/>
    </source>
</evidence>
<dbReference type="InterPro" id="IPR001173">
    <property type="entry name" value="Glyco_trans_2-like"/>
</dbReference>
<protein>
    <recommendedName>
        <fullName evidence="1">Glycosyltransferase 2-like domain-containing protein</fullName>
    </recommendedName>
</protein>
<dbReference type="Pfam" id="PF00535">
    <property type="entry name" value="Glycos_transf_2"/>
    <property type="match status" value="1"/>
</dbReference>
<feature type="domain" description="Glycosyltransferase 2-like" evidence="1">
    <location>
        <begin position="3"/>
        <end position="143"/>
    </location>
</feature>
<comment type="caution">
    <text evidence="2">The sequence shown here is derived from an EMBL/GenBank/DDBJ whole genome shotgun (WGS) entry which is preliminary data.</text>
</comment>
<evidence type="ECO:0000259" key="1">
    <source>
        <dbReference type="Pfam" id="PF00535"/>
    </source>
</evidence>
<proteinExistence type="predicted"/>
<dbReference type="AlphaFoldDB" id="A0A1F6FWL0"/>
<reference evidence="2 3" key="1">
    <citation type="journal article" date="2016" name="Nat. Commun.">
        <title>Thousands of microbial genomes shed light on interconnected biogeochemical processes in an aquifer system.</title>
        <authorList>
            <person name="Anantharaman K."/>
            <person name="Brown C.T."/>
            <person name="Hug L.A."/>
            <person name="Sharon I."/>
            <person name="Castelle C.J."/>
            <person name="Probst A.J."/>
            <person name="Thomas B.C."/>
            <person name="Singh A."/>
            <person name="Wilkins M.J."/>
            <person name="Karaoz U."/>
            <person name="Brodie E.L."/>
            <person name="Williams K.H."/>
            <person name="Hubbard S.S."/>
            <person name="Banfield J.F."/>
        </authorList>
    </citation>
    <scope>NUCLEOTIDE SEQUENCE [LARGE SCALE GENOMIC DNA]</scope>
</reference>
<name>A0A1F6FWL0_9BACT</name>
<dbReference type="Proteomes" id="UP000177998">
    <property type="component" value="Unassembled WGS sequence"/>
</dbReference>
<gene>
    <name evidence="2" type="ORF">A3H55_01900</name>
</gene>
<dbReference type="InterPro" id="IPR029044">
    <property type="entry name" value="Nucleotide-diphossugar_trans"/>
</dbReference>
<sequence length="247" mass="29195">MISVIIPVYNTPKELKKCLESLAKQTFKDPNEIADASHGVNFEVIVVDDGSAEPVGSEISNFKFQISKLDIKFFRIQHAGAPRARNFGFEKSKGEFVLFCDADMELRKDCLAKMKRGLDENVEIDFVYSDFKFGWKKFHFWEFDADKLKQMNYINTCSMVRRDKVVKWDESLEKFQDWDFWLSIVERGGKGRWIPEVLLRANIRRGTMSKWLPKFAYQLPWLRLKTKDNYAHWKKVVREKHNMISNF</sequence>
<dbReference type="InterPro" id="IPR050834">
    <property type="entry name" value="Glycosyltransf_2"/>
</dbReference>
<dbReference type="STRING" id="1798564.A3H55_01900"/>
<dbReference type="SUPFAM" id="SSF53448">
    <property type="entry name" value="Nucleotide-diphospho-sugar transferases"/>
    <property type="match status" value="1"/>
</dbReference>
<accession>A0A1F6FWL0</accession>